<organism evidence="1 2">
    <name type="scientific">Choristoneura fumiferana</name>
    <name type="common">Spruce budworm moth</name>
    <name type="synonym">Archips fumiferana</name>
    <dbReference type="NCBI Taxonomy" id="7141"/>
    <lineage>
        <taxon>Eukaryota</taxon>
        <taxon>Metazoa</taxon>
        <taxon>Ecdysozoa</taxon>
        <taxon>Arthropoda</taxon>
        <taxon>Hexapoda</taxon>
        <taxon>Insecta</taxon>
        <taxon>Pterygota</taxon>
        <taxon>Neoptera</taxon>
        <taxon>Endopterygota</taxon>
        <taxon>Lepidoptera</taxon>
        <taxon>Glossata</taxon>
        <taxon>Ditrysia</taxon>
        <taxon>Tortricoidea</taxon>
        <taxon>Tortricidae</taxon>
        <taxon>Tortricinae</taxon>
        <taxon>Choristoneura</taxon>
    </lineage>
</organism>
<dbReference type="EMBL" id="CM046112">
    <property type="protein sequence ID" value="KAI8428612.1"/>
    <property type="molecule type" value="Genomic_DNA"/>
</dbReference>
<evidence type="ECO:0000313" key="2">
    <source>
        <dbReference type="Proteomes" id="UP001064048"/>
    </source>
</evidence>
<keyword evidence="2" id="KW-1185">Reference proteome</keyword>
<evidence type="ECO:0000313" key="1">
    <source>
        <dbReference type="EMBL" id="KAI8428612.1"/>
    </source>
</evidence>
<protein>
    <submittedName>
        <fullName evidence="1">Uncharacterized protein</fullName>
    </submittedName>
</protein>
<proteinExistence type="predicted"/>
<dbReference type="Proteomes" id="UP001064048">
    <property type="component" value="Chromosome 12"/>
</dbReference>
<comment type="caution">
    <text evidence="1">The sequence shown here is derived from an EMBL/GenBank/DDBJ whole genome shotgun (WGS) entry which is preliminary data.</text>
</comment>
<gene>
    <name evidence="1" type="ORF">MSG28_007349</name>
</gene>
<reference evidence="1 2" key="1">
    <citation type="journal article" date="2022" name="Genome Biol. Evol.">
        <title>The Spruce Budworm Genome: Reconstructing the Evolutionary History of Antifreeze Proteins.</title>
        <authorList>
            <person name="Beliveau C."/>
            <person name="Gagne P."/>
            <person name="Picq S."/>
            <person name="Vernygora O."/>
            <person name="Keeling C.I."/>
            <person name="Pinkney K."/>
            <person name="Doucet D."/>
            <person name="Wen F."/>
            <person name="Johnston J.S."/>
            <person name="Maaroufi H."/>
            <person name="Boyle B."/>
            <person name="Laroche J."/>
            <person name="Dewar K."/>
            <person name="Juretic N."/>
            <person name="Blackburn G."/>
            <person name="Nisole A."/>
            <person name="Brunet B."/>
            <person name="Brandao M."/>
            <person name="Lumley L."/>
            <person name="Duan J."/>
            <person name="Quan G."/>
            <person name="Lucarotti C.J."/>
            <person name="Roe A.D."/>
            <person name="Sperling F.A.H."/>
            <person name="Levesque R.C."/>
            <person name="Cusson M."/>
        </authorList>
    </citation>
    <scope>NUCLEOTIDE SEQUENCE [LARGE SCALE GENOMIC DNA]</scope>
    <source>
        <strain evidence="1">Glfc:IPQL:Cfum</strain>
    </source>
</reference>
<accession>A0ACC0JX99</accession>
<sequence>MEGPRGEFWSMPEVGTRMRGAGPSDVTGRTRAALVPLATARLVTRPNGPRETIDSIKLGTPALRTGNLPPQILED</sequence>
<name>A0ACC0JX99_CHOFU</name>